<dbReference type="AlphaFoldDB" id="A0A9P6E310"/>
<organism evidence="1 2">
    <name type="scientific">Crepidotus variabilis</name>
    <dbReference type="NCBI Taxonomy" id="179855"/>
    <lineage>
        <taxon>Eukaryota</taxon>
        <taxon>Fungi</taxon>
        <taxon>Dikarya</taxon>
        <taxon>Basidiomycota</taxon>
        <taxon>Agaricomycotina</taxon>
        <taxon>Agaricomycetes</taxon>
        <taxon>Agaricomycetidae</taxon>
        <taxon>Agaricales</taxon>
        <taxon>Agaricineae</taxon>
        <taxon>Crepidotaceae</taxon>
        <taxon>Crepidotus</taxon>
    </lineage>
</organism>
<dbReference type="EMBL" id="MU158020">
    <property type="protein sequence ID" value="KAF9521589.1"/>
    <property type="molecule type" value="Genomic_DNA"/>
</dbReference>
<name>A0A9P6E310_9AGAR</name>
<keyword evidence="2" id="KW-1185">Reference proteome</keyword>
<comment type="caution">
    <text evidence="1">The sequence shown here is derived from an EMBL/GenBank/DDBJ whole genome shotgun (WGS) entry which is preliminary data.</text>
</comment>
<protein>
    <submittedName>
        <fullName evidence="1">Uncharacterized protein</fullName>
    </submittedName>
</protein>
<reference evidence="1" key="1">
    <citation type="submission" date="2020-11" db="EMBL/GenBank/DDBJ databases">
        <authorList>
            <consortium name="DOE Joint Genome Institute"/>
            <person name="Ahrendt S."/>
            <person name="Riley R."/>
            <person name="Andreopoulos W."/>
            <person name="Labutti K."/>
            <person name="Pangilinan J."/>
            <person name="Ruiz-Duenas F.J."/>
            <person name="Barrasa J.M."/>
            <person name="Sanchez-Garcia M."/>
            <person name="Camarero S."/>
            <person name="Miyauchi S."/>
            <person name="Serrano A."/>
            <person name="Linde D."/>
            <person name="Babiker R."/>
            <person name="Drula E."/>
            <person name="Ayuso-Fernandez I."/>
            <person name="Pacheco R."/>
            <person name="Padilla G."/>
            <person name="Ferreira P."/>
            <person name="Barriuso J."/>
            <person name="Kellner H."/>
            <person name="Castanera R."/>
            <person name="Alfaro M."/>
            <person name="Ramirez L."/>
            <person name="Pisabarro A.G."/>
            <person name="Kuo A."/>
            <person name="Tritt A."/>
            <person name="Lipzen A."/>
            <person name="He G."/>
            <person name="Yan M."/>
            <person name="Ng V."/>
            <person name="Cullen D."/>
            <person name="Martin F."/>
            <person name="Rosso M.-N."/>
            <person name="Henrissat B."/>
            <person name="Hibbett D."/>
            <person name="Martinez A.T."/>
            <person name="Grigoriev I.V."/>
        </authorList>
    </citation>
    <scope>NUCLEOTIDE SEQUENCE</scope>
    <source>
        <strain evidence="1">CBS 506.95</strain>
    </source>
</reference>
<dbReference type="OrthoDB" id="3070804at2759"/>
<proteinExistence type="predicted"/>
<evidence type="ECO:0000313" key="1">
    <source>
        <dbReference type="EMBL" id="KAF9521589.1"/>
    </source>
</evidence>
<evidence type="ECO:0000313" key="2">
    <source>
        <dbReference type="Proteomes" id="UP000807306"/>
    </source>
</evidence>
<dbReference type="Proteomes" id="UP000807306">
    <property type="component" value="Unassembled WGS sequence"/>
</dbReference>
<accession>A0A9P6E310</accession>
<sequence>MNRKSGDGNAVKLGYGDVYLLDKVRPELSSGTYTSGSTEVIIFSPTVGEFVTIAWPYNSGVKIGPHRLKYWLRSRGLHWPCFCGMLTDTSTSSRIIDTLGGDVAFWDVSIAGVTQRVNQALFSVAMQGSIAVITQEVSSSLVALLQTEVWKPRALVSHRAAAFITDTVPLTMTTYNARTPLLTNGDEIGEVSCGLKGAQDIATEILVDWVNTINFRYTFLEELILQSISYKS</sequence>
<gene>
    <name evidence="1" type="ORF">CPB83DRAFT_841147</name>
</gene>